<accession>A0A316C4S8</accession>
<organism evidence="1 2">
    <name type="scientific">Pseudaminobacter salicylatoxidans</name>
    <dbReference type="NCBI Taxonomy" id="93369"/>
    <lineage>
        <taxon>Bacteria</taxon>
        <taxon>Pseudomonadati</taxon>
        <taxon>Pseudomonadota</taxon>
        <taxon>Alphaproteobacteria</taxon>
        <taxon>Hyphomicrobiales</taxon>
        <taxon>Phyllobacteriaceae</taxon>
        <taxon>Pseudaminobacter</taxon>
    </lineage>
</organism>
<protein>
    <submittedName>
        <fullName evidence="1">Uncharacterized protein</fullName>
    </submittedName>
</protein>
<dbReference type="RefSeq" id="WP_146201560.1">
    <property type="nucleotide sequence ID" value="NZ_QGGG01000032.1"/>
</dbReference>
<reference evidence="1 2" key="1">
    <citation type="submission" date="2018-05" db="EMBL/GenBank/DDBJ databases">
        <title>Genomic Encyclopedia of Type Strains, Phase IV (KMG-IV): sequencing the most valuable type-strain genomes for metagenomic binning, comparative biology and taxonomic classification.</title>
        <authorList>
            <person name="Goeker M."/>
        </authorList>
    </citation>
    <scope>NUCLEOTIDE SEQUENCE [LARGE SCALE GENOMIC DNA]</scope>
    <source>
        <strain evidence="1 2">DSM 6986</strain>
    </source>
</reference>
<dbReference type="OrthoDB" id="6637030at2"/>
<gene>
    <name evidence="1" type="ORF">C7441_1329</name>
</gene>
<sequence>MSFGVRQSQHVAKCPACGKPHHYVEVKFPVENDRGGWEVACLECGSPFIIRLRNPEESSQRDFSISQRFDDERGGYHGSAPPATEVVEHSLDLNESRLRFDYSSSPIYRCTQSGTDLEKAALGQLEAHLSAVHDQFYIARNYMLANKVPDIDHVVVTVPVPCQCGTHHNAVFYFRLLLNDTPAPKASEMLLADVQGASLDIELTGIHSKSFLMNTLEKLIARWQLKFDQIVIASPFIAHQYMSKEEKLKVWEWLLGILAPQRTLFITRSSSYKDYKTALLESGLDHDMLATFGLESRIIGVGAKKQDFHAKVYIGVGDTCEIFSGSANLVPGKSMENASFATMEFKRVVARYLKPLGATLPPVSPRVPFHLGIRLKDGAWTGNIENGASPI</sequence>
<dbReference type="Proteomes" id="UP000245396">
    <property type="component" value="Unassembled WGS sequence"/>
</dbReference>
<evidence type="ECO:0000313" key="1">
    <source>
        <dbReference type="EMBL" id="PWJ72652.1"/>
    </source>
</evidence>
<keyword evidence="2" id="KW-1185">Reference proteome</keyword>
<proteinExistence type="predicted"/>
<evidence type="ECO:0000313" key="2">
    <source>
        <dbReference type="Proteomes" id="UP000245396"/>
    </source>
</evidence>
<dbReference type="AlphaFoldDB" id="A0A316C4S8"/>
<name>A0A316C4S8_PSESE</name>
<dbReference type="EMBL" id="QGGG01000032">
    <property type="protein sequence ID" value="PWJ72652.1"/>
    <property type="molecule type" value="Genomic_DNA"/>
</dbReference>
<comment type="caution">
    <text evidence="1">The sequence shown here is derived from an EMBL/GenBank/DDBJ whole genome shotgun (WGS) entry which is preliminary data.</text>
</comment>